<keyword evidence="2" id="KW-0520">NAD</keyword>
<dbReference type="InterPro" id="IPR002938">
    <property type="entry name" value="FAD-bd"/>
</dbReference>
<evidence type="ECO:0000256" key="2">
    <source>
        <dbReference type="ARBA" id="ARBA00023027"/>
    </source>
</evidence>
<feature type="non-terminal residue" evidence="4">
    <location>
        <position position="378"/>
    </location>
</feature>
<comment type="caution">
    <text evidence="4">The sequence shown here is derived from an EMBL/GenBank/DDBJ whole genome shotgun (WGS) entry which is preliminary data.</text>
</comment>
<evidence type="ECO:0000313" key="5">
    <source>
        <dbReference type="Proteomes" id="UP001596328"/>
    </source>
</evidence>
<dbReference type="InterPro" id="IPR050631">
    <property type="entry name" value="PheA/TfdB_FAD_monoxygenase"/>
</dbReference>
<dbReference type="Gene3D" id="3.30.9.20">
    <property type="match status" value="1"/>
</dbReference>
<dbReference type="PANTHER" id="PTHR43476">
    <property type="entry name" value="3-(3-HYDROXY-PHENYL)PROPIONATE/3-HYDROXYCINNAMIC ACID HYDROXYLASE"/>
    <property type="match status" value="1"/>
</dbReference>
<dbReference type="SUPFAM" id="SSF51905">
    <property type="entry name" value="FAD/NAD(P)-binding domain"/>
    <property type="match status" value="1"/>
</dbReference>
<dbReference type="GO" id="GO:0004497">
    <property type="term" value="F:monooxygenase activity"/>
    <property type="evidence" value="ECO:0007669"/>
    <property type="project" value="UniProtKB-KW"/>
</dbReference>
<dbReference type="AlphaFoldDB" id="A0ABD5RWW7"/>
<accession>A0ABD5RWW7</accession>
<keyword evidence="4" id="KW-0503">Monooxygenase</keyword>
<dbReference type="PANTHER" id="PTHR43476:SF4">
    <property type="entry name" value="BLR0106 PROTEIN"/>
    <property type="match status" value="1"/>
</dbReference>
<keyword evidence="5" id="KW-1185">Reference proteome</keyword>
<proteinExistence type="predicted"/>
<feature type="domain" description="FAD-binding" evidence="3">
    <location>
        <begin position="2"/>
        <end position="318"/>
    </location>
</feature>
<reference evidence="4 5" key="1">
    <citation type="journal article" date="2019" name="Int. J. Syst. Evol. Microbiol.">
        <title>The Global Catalogue of Microorganisms (GCM) 10K type strain sequencing project: providing services to taxonomists for standard genome sequencing and annotation.</title>
        <authorList>
            <consortium name="The Broad Institute Genomics Platform"/>
            <consortium name="The Broad Institute Genome Sequencing Center for Infectious Disease"/>
            <person name="Wu L."/>
            <person name="Ma J."/>
        </authorList>
    </citation>
    <scope>NUCLEOTIDE SEQUENCE [LARGE SCALE GENOMIC DNA]</scope>
    <source>
        <strain evidence="4 5">NBRC 111368</strain>
    </source>
</reference>
<protein>
    <submittedName>
        <fullName evidence="4">FAD-dependent monooxygenase</fullName>
    </submittedName>
</protein>
<dbReference type="Pfam" id="PF01494">
    <property type="entry name" value="FAD_binding_3"/>
    <property type="match status" value="1"/>
</dbReference>
<keyword evidence="1" id="KW-0560">Oxidoreductase</keyword>
<sequence length="378" mass="42168">MDVVTVGGGPGGLYASLLLKRANPTWDVTVYERNPRGVTYGWGIVLPNRTLSKLAEADGPSHEAIADTATRWEPFDLYYEGERYRSEGHAFMSLQRTDLLELLQERCEELGVDLVFDRPVEDPRDVAADADLVLGADGIHSETRRAFAAEFGADTVEGSTRFSWFGTNADFDALSHIFVENDDGIWCAHTYPGTTSTFIVDCDAKTWANARLDERSEEAYLAYLEDVFADHLDGHELLSQRDKWRTFTTVRNDSWRHENVVLLGDAAHTAHYSIGSGTTIALEDAIGLADAFDSRGDVGSALSAYESGRRPVSESLQRAAERSRLHFEQIRRFFGLEGVQFALHHLTRSGRLSYDSMRRRDPALVASFDDWFAATTLG</sequence>
<dbReference type="InterPro" id="IPR036188">
    <property type="entry name" value="FAD/NAD-bd_sf"/>
</dbReference>
<dbReference type="EMBL" id="JBHSWU010000034">
    <property type="protein sequence ID" value="MFC6723671.1"/>
    <property type="molecule type" value="Genomic_DNA"/>
</dbReference>
<dbReference type="Proteomes" id="UP001596328">
    <property type="component" value="Unassembled WGS sequence"/>
</dbReference>
<gene>
    <name evidence="4" type="ORF">ACFQE1_04580</name>
</gene>
<dbReference type="PRINTS" id="PR00420">
    <property type="entry name" value="RNGMNOXGNASE"/>
</dbReference>
<evidence type="ECO:0000259" key="3">
    <source>
        <dbReference type="Pfam" id="PF01494"/>
    </source>
</evidence>
<evidence type="ECO:0000256" key="1">
    <source>
        <dbReference type="ARBA" id="ARBA00023002"/>
    </source>
</evidence>
<dbReference type="Gene3D" id="3.50.50.60">
    <property type="entry name" value="FAD/NAD(P)-binding domain"/>
    <property type="match status" value="1"/>
</dbReference>
<name>A0ABD5RWW7_9EURY</name>
<evidence type="ECO:0000313" key="4">
    <source>
        <dbReference type="EMBL" id="MFC6723671.1"/>
    </source>
</evidence>
<organism evidence="4 5">
    <name type="scientific">Halobium palmae</name>
    <dbReference type="NCBI Taxonomy" id="1776492"/>
    <lineage>
        <taxon>Archaea</taxon>
        <taxon>Methanobacteriati</taxon>
        <taxon>Methanobacteriota</taxon>
        <taxon>Stenosarchaea group</taxon>
        <taxon>Halobacteria</taxon>
        <taxon>Halobacteriales</taxon>
        <taxon>Haloferacaceae</taxon>
        <taxon>Halobium</taxon>
    </lineage>
</organism>